<gene>
    <name evidence="1" type="ORF">DFH07DRAFT_777969</name>
</gene>
<evidence type="ECO:0000313" key="2">
    <source>
        <dbReference type="Proteomes" id="UP001215280"/>
    </source>
</evidence>
<organism evidence="1 2">
    <name type="scientific">Mycena maculata</name>
    <dbReference type="NCBI Taxonomy" id="230809"/>
    <lineage>
        <taxon>Eukaryota</taxon>
        <taxon>Fungi</taxon>
        <taxon>Dikarya</taxon>
        <taxon>Basidiomycota</taxon>
        <taxon>Agaricomycotina</taxon>
        <taxon>Agaricomycetes</taxon>
        <taxon>Agaricomycetidae</taxon>
        <taxon>Agaricales</taxon>
        <taxon>Marasmiineae</taxon>
        <taxon>Mycenaceae</taxon>
        <taxon>Mycena</taxon>
    </lineage>
</organism>
<dbReference type="Proteomes" id="UP001215280">
    <property type="component" value="Unassembled WGS sequence"/>
</dbReference>
<proteinExistence type="predicted"/>
<dbReference type="AlphaFoldDB" id="A0AAD7N1J7"/>
<keyword evidence="2" id="KW-1185">Reference proteome</keyword>
<name>A0AAD7N1J7_9AGAR</name>
<comment type="caution">
    <text evidence="1">The sequence shown here is derived from an EMBL/GenBank/DDBJ whole genome shotgun (WGS) entry which is preliminary data.</text>
</comment>
<evidence type="ECO:0000313" key="1">
    <source>
        <dbReference type="EMBL" id="KAJ7741780.1"/>
    </source>
</evidence>
<dbReference type="EMBL" id="JARJLG010000121">
    <property type="protein sequence ID" value="KAJ7741780.1"/>
    <property type="molecule type" value="Genomic_DNA"/>
</dbReference>
<sequence>MALARTETMGQQLGTSGAQMARGEPIMTLGYDEDGLAKVWMRIKRVAVYLRKSKEEVPTQRKSSNARWWPEKGVYGEREHRGRIVCIRKGRGRTFKGQVVASRLGDHDGECWYQTAEEHRFLFPGSSTIPSWWPKLVQNDYQNSGQRRDAWGREKQSTRCFVDTFSRKRGSRQEEGQQSLDAVCGIAFEVGLDTIAEEEC</sequence>
<accession>A0AAD7N1J7</accession>
<reference evidence="1" key="1">
    <citation type="submission" date="2023-03" db="EMBL/GenBank/DDBJ databases">
        <title>Massive genome expansion in bonnet fungi (Mycena s.s.) driven by repeated elements and novel gene families across ecological guilds.</title>
        <authorList>
            <consortium name="Lawrence Berkeley National Laboratory"/>
            <person name="Harder C.B."/>
            <person name="Miyauchi S."/>
            <person name="Viragh M."/>
            <person name="Kuo A."/>
            <person name="Thoen E."/>
            <person name="Andreopoulos B."/>
            <person name="Lu D."/>
            <person name="Skrede I."/>
            <person name="Drula E."/>
            <person name="Henrissat B."/>
            <person name="Morin E."/>
            <person name="Kohler A."/>
            <person name="Barry K."/>
            <person name="LaButti K."/>
            <person name="Morin E."/>
            <person name="Salamov A."/>
            <person name="Lipzen A."/>
            <person name="Mereny Z."/>
            <person name="Hegedus B."/>
            <person name="Baldrian P."/>
            <person name="Stursova M."/>
            <person name="Weitz H."/>
            <person name="Taylor A."/>
            <person name="Grigoriev I.V."/>
            <person name="Nagy L.G."/>
            <person name="Martin F."/>
            <person name="Kauserud H."/>
        </authorList>
    </citation>
    <scope>NUCLEOTIDE SEQUENCE</scope>
    <source>
        <strain evidence="1">CBHHK188m</strain>
    </source>
</reference>
<protein>
    <submittedName>
        <fullName evidence="1">Uncharacterized protein</fullName>
    </submittedName>
</protein>